<dbReference type="Gene3D" id="6.10.340.10">
    <property type="match status" value="1"/>
</dbReference>
<evidence type="ECO:0000256" key="7">
    <source>
        <dbReference type="ARBA" id="ARBA00029447"/>
    </source>
</evidence>
<comment type="similarity">
    <text evidence="7">Belongs to the methyl-accepting chemotaxis (MCP) protein family.</text>
</comment>
<dbReference type="PROSITE" id="PS50885">
    <property type="entry name" value="HAMP"/>
    <property type="match status" value="2"/>
</dbReference>
<feature type="domain" description="Methyl-accepting transducer" evidence="10">
    <location>
        <begin position="487"/>
        <end position="716"/>
    </location>
</feature>
<dbReference type="InterPro" id="IPR051310">
    <property type="entry name" value="MCP_chemotaxis"/>
</dbReference>
<accession>A0A420DH45</accession>
<dbReference type="AlphaFoldDB" id="A0A420DH45"/>
<dbReference type="InterPro" id="IPR004089">
    <property type="entry name" value="MCPsignal_dom"/>
</dbReference>
<keyword evidence="2" id="KW-1003">Cell membrane</keyword>
<evidence type="ECO:0000256" key="1">
    <source>
        <dbReference type="ARBA" id="ARBA00004651"/>
    </source>
</evidence>
<dbReference type="SUPFAM" id="SSF58104">
    <property type="entry name" value="Methyl-accepting chemotaxis protein (MCP) signaling domain"/>
    <property type="match status" value="1"/>
</dbReference>
<dbReference type="RefSeq" id="WP_025062409.1">
    <property type="nucleotide sequence ID" value="NZ_RAQK01000002.1"/>
</dbReference>
<proteinExistence type="inferred from homology"/>
<evidence type="ECO:0000256" key="6">
    <source>
        <dbReference type="ARBA" id="ARBA00023136"/>
    </source>
</evidence>
<dbReference type="PRINTS" id="PR00260">
    <property type="entry name" value="CHEMTRNSDUCR"/>
</dbReference>
<dbReference type="PANTHER" id="PTHR43531:SF11">
    <property type="entry name" value="METHYL-ACCEPTING CHEMOTAXIS PROTEIN 3"/>
    <property type="match status" value="1"/>
</dbReference>
<protein>
    <submittedName>
        <fullName evidence="12">Methyl-accepting chemotaxis protein</fullName>
    </submittedName>
</protein>
<keyword evidence="8" id="KW-0807">Transducer</keyword>
<evidence type="ECO:0000313" key="13">
    <source>
        <dbReference type="Proteomes" id="UP000284407"/>
    </source>
</evidence>
<evidence type="ECO:0000256" key="3">
    <source>
        <dbReference type="ARBA" id="ARBA00022500"/>
    </source>
</evidence>
<keyword evidence="3" id="KW-0145">Chemotaxis</keyword>
<evidence type="ECO:0000256" key="8">
    <source>
        <dbReference type="PROSITE-ProRule" id="PRU00284"/>
    </source>
</evidence>
<comment type="caution">
    <text evidence="12">The sequence shown here is derived from an EMBL/GenBank/DDBJ whole genome shotgun (WGS) entry which is preliminary data.</text>
</comment>
<feature type="transmembrane region" description="Helical" evidence="9">
    <location>
        <begin position="347"/>
        <end position="366"/>
    </location>
</feature>
<dbReference type="OrthoDB" id="354287at2"/>
<name>A0A420DH45_9RHOB</name>
<reference evidence="12 13" key="1">
    <citation type="submission" date="2018-09" db="EMBL/GenBank/DDBJ databases">
        <title>Genomic Encyclopedia of Archaeal and Bacterial Type Strains, Phase II (KMG-II): from individual species to whole genera.</title>
        <authorList>
            <person name="Goeker M."/>
        </authorList>
    </citation>
    <scope>NUCLEOTIDE SEQUENCE [LARGE SCALE GENOMIC DNA]</scope>
    <source>
        <strain evidence="12 13">DSM 11458</strain>
    </source>
</reference>
<feature type="domain" description="HAMP" evidence="11">
    <location>
        <begin position="367"/>
        <end position="420"/>
    </location>
</feature>
<keyword evidence="13" id="KW-1185">Reference proteome</keyword>
<dbReference type="Proteomes" id="UP000284407">
    <property type="component" value="Unassembled WGS sequence"/>
</dbReference>
<evidence type="ECO:0000256" key="4">
    <source>
        <dbReference type="ARBA" id="ARBA00022692"/>
    </source>
</evidence>
<dbReference type="GO" id="GO:0004888">
    <property type="term" value="F:transmembrane signaling receptor activity"/>
    <property type="evidence" value="ECO:0007669"/>
    <property type="project" value="InterPro"/>
</dbReference>
<evidence type="ECO:0000259" key="11">
    <source>
        <dbReference type="PROSITE" id="PS50885"/>
    </source>
</evidence>
<dbReference type="EMBL" id="RAQK01000002">
    <property type="protein sequence ID" value="RKE93545.1"/>
    <property type="molecule type" value="Genomic_DNA"/>
</dbReference>
<dbReference type="PANTHER" id="PTHR43531">
    <property type="entry name" value="PROTEIN ICFG"/>
    <property type="match status" value="1"/>
</dbReference>
<dbReference type="SMART" id="SM00304">
    <property type="entry name" value="HAMP"/>
    <property type="match status" value="3"/>
</dbReference>
<evidence type="ECO:0000313" key="12">
    <source>
        <dbReference type="EMBL" id="RKE93545.1"/>
    </source>
</evidence>
<dbReference type="SUPFAM" id="SSF158472">
    <property type="entry name" value="HAMP domain-like"/>
    <property type="match status" value="1"/>
</dbReference>
<dbReference type="GO" id="GO:0007165">
    <property type="term" value="P:signal transduction"/>
    <property type="evidence" value="ECO:0007669"/>
    <property type="project" value="UniProtKB-KW"/>
</dbReference>
<dbReference type="Pfam" id="PF00672">
    <property type="entry name" value="HAMP"/>
    <property type="match status" value="1"/>
</dbReference>
<dbReference type="Pfam" id="PF00015">
    <property type="entry name" value="MCPsignal"/>
    <property type="match status" value="1"/>
</dbReference>
<dbReference type="Pfam" id="PF02743">
    <property type="entry name" value="dCache_1"/>
    <property type="match status" value="1"/>
</dbReference>
<gene>
    <name evidence="12" type="ORF">C8N30_2608</name>
</gene>
<evidence type="ECO:0000256" key="9">
    <source>
        <dbReference type="SAM" id="Phobius"/>
    </source>
</evidence>
<dbReference type="Gene3D" id="1.10.287.950">
    <property type="entry name" value="Methyl-accepting chemotaxis protein"/>
    <property type="match status" value="1"/>
</dbReference>
<organism evidence="12 13">
    <name type="scientific">Sulfitobacter guttiformis</name>
    <dbReference type="NCBI Taxonomy" id="74349"/>
    <lineage>
        <taxon>Bacteria</taxon>
        <taxon>Pseudomonadati</taxon>
        <taxon>Pseudomonadota</taxon>
        <taxon>Alphaproteobacteria</taxon>
        <taxon>Rhodobacterales</taxon>
        <taxon>Roseobacteraceae</taxon>
        <taxon>Sulfitobacter</taxon>
    </lineage>
</organism>
<dbReference type="PROSITE" id="PS50111">
    <property type="entry name" value="CHEMOTAXIS_TRANSDUC_2"/>
    <property type="match status" value="1"/>
</dbReference>
<dbReference type="CDD" id="cd11386">
    <property type="entry name" value="MCP_signal"/>
    <property type="match status" value="1"/>
</dbReference>
<evidence type="ECO:0000256" key="5">
    <source>
        <dbReference type="ARBA" id="ARBA00022989"/>
    </source>
</evidence>
<dbReference type="SMART" id="SM00283">
    <property type="entry name" value="MA"/>
    <property type="match status" value="1"/>
</dbReference>
<dbReference type="InterPro" id="IPR033479">
    <property type="entry name" value="dCache_1"/>
</dbReference>
<sequence length="790" mass="84793">MQLSRRNKLSFKLPAFVAIIIAVVAGILSTFTFVSGRAIALEQADTKLQLILTNRQEAIQKWYFSLNALATSLARNPSTVEAATNINAIWSIMDEADRRELQASFTTLNPFDLAKRSELVVADENRGYDHLHKRYHEFFKYFSTTNAFYDLFLVNPEGDIIYSVAKEGDFGQNVTTGELAQSGIGQSFAQSISNGAAQTHLSDFQVYSISASAIAAFASTPVLDADGGLKGVLILQINHSGFTALINNPQGLGETGQTYIVNPSGQLLVDSRFGDGPKAMQIVDLSPQIAAGLKGQTFSSMAASGLIDQDVSTKVVPLVLDSANYALVAELSNAEIFQDLNVQRNNLILISLLSAGLLSLLAWFYINRVTSALKKLGEDMSDVADGNYDVDVLATRRKDEIGEIGAVLVDFRTKLHTAAEQSKERVLARQEQTKTLEVLRAGLVQLAEGDLSKPINQKFNAEYESLRADFNTALTTLSEAITSVMEASGSVQHGAQEISQASDDLSNRTENQAATLEQTAAALDQLTASVKSAADSAKSVETIVVEAQSEAEASGQVVSDAISAMNQIEQSSKHISQIIGVIDDIAFQTNLLALNAGVEAARAGDAGKGFAVVASEVRALAQRSSDAAKEIKTLIKGSVTEVERGVQLVEGAGKALTSIVQRVTHISDLVRTMATGTSEQAVGLVEINIGVNQLDQVTQQNAAMVEQATAASHTLKADAVRLQEMVQRFKTNQAETPIFKTALACTNVERVQFQPAAEVTFTAVRSEMPIARQATGMKNAAASQNNWTDF</sequence>
<keyword evidence="4 9" id="KW-0812">Transmembrane</keyword>
<feature type="transmembrane region" description="Helical" evidence="9">
    <location>
        <begin position="12"/>
        <end position="34"/>
    </location>
</feature>
<dbReference type="GO" id="GO:0005886">
    <property type="term" value="C:plasma membrane"/>
    <property type="evidence" value="ECO:0007669"/>
    <property type="project" value="UniProtKB-SubCell"/>
</dbReference>
<keyword evidence="6 9" id="KW-0472">Membrane</keyword>
<dbReference type="InterPro" id="IPR004090">
    <property type="entry name" value="Chemotax_Me-accpt_rcpt"/>
</dbReference>
<evidence type="ECO:0000259" key="10">
    <source>
        <dbReference type="PROSITE" id="PS50111"/>
    </source>
</evidence>
<evidence type="ECO:0000256" key="2">
    <source>
        <dbReference type="ARBA" id="ARBA00022475"/>
    </source>
</evidence>
<dbReference type="GO" id="GO:0006935">
    <property type="term" value="P:chemotaxis"/>
    <property type="evidence" value="ECO:0007669"/>
    <property type="project" value="UniProtKB-KW"/>
</dbReference>
<dbReference type="STRING" id="1443111.Z949_1920"/>
<dbReference type="InterPro" id="IPR003660">
    <property type="entry name" value="HAMP_dom"/>
</dbReference>
<feature type="domain" description="HAMP" evidence="11">
    <location>
        <begin position="430"/>
        <end position="482"/>
    </location>
</feature>
<keyword evidence="5 9" id="KW-1133">Transmembrane helix</keyword>
<comment type="subcellular location">
    <subcellularLocation>
        <location evidence="1">Cell membrane</location>
        <topology evidence="1">Multi-pass membrane protein</topology>
    </subcellularLocation>
</comment>
<dbReference type="FunFam" id="1.10.287.950:FF:000001">
    <property type="entry name" value="Methyl-accepting chemotaxis sensory transducer"/>
    <property type="match status" value="1"/>
</dbReference>